<dbReference type="OrthoDB" id="6437361at2759"/>
<evidence type="ECO:0000313" key="4">
    <source>
        <dbReference type="Proteomes" id="UP000054359"/>
    </source>
</evidence>
<keyword evidence="1" id="KW-0862">Zinc</keyword>
<evidence type="ECO:0000259" key="2">
    <source>
        <dbReference type="PROSITE" id="PS50158"/>
    </source>
</evidence>
<dbReference type="SUPFAM" id="SSF57756">
    <property type="entry name" value="Retrovirus zinc finger-like domains"/>
    <property type="match status" value="1"/>
</dbReference>
<feature type="domain" description="CCHC-type" evidence="2">
    <location>
        <begin position="112"/>
        <end position="126"/>
    </location>
</feature>
<dbReference type="STRING" id="407821.A0A087T5T7"/>
<sequence length="174" mass="20292">MEPKRPIKLNPRIIIYNVDKDISGEELKEYLIKQNTELEKAEIEVKFSMNAKYGMNWVLSIDPDSYQKLMKTKKVNIQCSRKNIKEYIKITQCINCLKLGHTKRTCNMEKCCSKCGKQGHIQSECKAKENNCVNCSHANDIHKLKLDTRHNSHDKECACKGRELENLKRRINYG</sequence>
<protein>
    <submittedName>
        <fullName evidence="3">Gag-Pol polyprotein</fullName>
    </submittedName>
</protein>
<dbReference type="EMBL" id="KK113568">
    <property type="protein sequence ID" value="KFM60476.1"/>
    <property type="molecule type" value="Genomic_DNA"/>
</dbReference>
<dbReference type="PROSITE" id="PS50158">
    <property type="entry name" value="ZF_CCHC"/>
    <property type="match status" value="1"/>
</dbReference>
<dbReference type="AlphaFoldDB" id="A0A087T5T7"/>
<dbReference type="InterPro" id="IPR001878">
    <property type="entry name" value="Znf_CCHC"/>
</dbReference>
<evidence type="ECO:0000256" key="1">
    <source>
        <dbReference type="PROSITE-ProRule" id="PRU00047"/>
    </source>
</evidence>
<reference evidence="3 4" key="1">
    <citation type="submission" date="2013-11" db="EMBL/GenBank/DDBJ databases">
        <title>Genome sequencing of Stegodyphus mimosarum.</title>
        <authorList>
            <person name="Bechsgaard J."/>
        </authorList>
    </citation>
    <scope>NUCLEOTIDE SEQUENCE [LARGE SCALE GENOMIC DNA]</scope>
</reference>
<organism evidence="3 4">
    <name type="scientific">Stegodyphus mimosarum</name>
    <name type="common">African social velvet spider</name>
    <dbReference type="NCBI Taxonomy" id="407821"/>
    <lineage>
        <taxon>Eukaryota</taxon>
        <taxon>Metazoa</taxon>
        <taxon>Ecdysozoa</taxon>
        <taxon>Arthropoda</taxon>
        <taxon>Chelicerata</taxon>
        <taxon>Arachnida</taxon>
        <taxon>Araneae</taxon>
        <taxon>Araneomorphae</taxon>
        <taxon>Entelegynae</taxon>
        <taxon>Eresoidea</taxon>
        <taxon>Eresidae</taxon>
        <taxon>Stegodyphus</taxon>
    </lineage>
</organism>
<keyword evidence="1" id="KW-0863">Zinc-finger</keyword>
<dbReference type="GO" id="GO:0008270">
    <property type="term" value="F:zinc ion binding"/>
    <property type="evidence" value="ECO:0007669"/>
    <property type="project" value="UniProtKB-KW"/>
</dbReference>
<evidence type="ECO:0000313" key="3">
    <source>
        <dbReference type="EMBL" id="KFM60476.1"/>
    </source>
</evidence>
<gene>
    <name evidence="3" type="ORF">X975_02634</name>
</gene>
<feature type="non-terminal residue" evidence="3">
    <location>
        <position position="174"/>
    </location>
</feature>
<dbReference type="Gene3D" id="4.10.60.10">
    <property type="entry name" value="Zinc finger, CCHC-type"/>
    <property type="match status" value="1"/>
</dbReference>
<dbReference type="SMART" id="SM00343">
    <property type="entry name" value="ZnF_C2HC"/>
    <property type="match status" value="2"/>
</dbReference>
<dbReference type="Proteomes" id="UP000054359">
    <property type="component" value="Unassembled WGS sequence"/>
</dbReference>
<dbReference type="OMA" id="HANDIHK"/>
<keyword evidence="4" id="KW-1185">Reference proteome</keyword>
<name>A0A087T5T7_STEMI</name>
<dbReference type="InterPro" id="IPR036875">
    <property type="entry name" value="Znf_CCHC_sf"/>
</dbReference>
<accession>A0A087T5T7</accession>
<proteinExistence type="predicted"/>
<dbReference type="GO" id="GO:0003676">
    <property type="term" value="F:nucleic acid binding"/>
    <property type="evidence" value="ECO:0007669"/>
    <property type="project" value="InterPro"/>
</dbReference>
<keyword evidence="1" id="KW-0479">Metal-binding</keyword>